<feature type="region of interest" description="Disordered" evidence="1">
    <location>
        <begin position="232"/>
        <end position="253"/>
    </location>
</feature>
<accession>A0AAE0D425</accession>
<sequence>MYARTVAGAASGCNFVLAAHSAAVPMRDEWARFVAEGSRCAHCSTPPDDWHMMSAHHLELWPLLEPGLPVLPVIRFRLNWHQTREAQDDGAAPDGTRDSLAIFSILNGSLAPRIASPWSAPDASFTWFRRLEETPVTQTFVVLVRVMAIERHDKLIRHPCDRNIGLFNRIKAFLRDSEVGSVGTHSLDDHECSNPGKAVTLVDGEFDAHIRPHELIKRPLFGLATVVQHRRLGRSGRTGERRSTRPTRRDLALPGALNDGAARLSRMLKMEPFRKTVILNAVLEPILSKQSVNGGVAPSNEGQVGRTDASSKPFPTFQGVVGREGK</sequence>
<dbReference type="Proteomes" id="UP001281614">
    <property type="component" value="Unassembled WGS sequence"/>
</dbReference>
<evidence type="ECO:0000256" key="1">
    <source>
        <dbReference type="SAM" id="MobiDB-lite"/>
    </source>
</evidence>
<name>A0AAE0D425_COLKA</name>
<gene>
    <name evidence="2" type="ORF">CKAH01_06984</name>
</gene>
<evidence type="ECO:0000313" key="2">
    <source>
        <dbReference type="EMBL" id="KAK2741643.1"/>
    </source>
</evidence>
<keyword evidence="3" id="KW-1185">Reference proteome</keyword>
<dbReference type="AlphaFoldDB" id="A0AAE0D425"/>
<reference evidence="2" key="1">
    <citation type="submission" date="2023-02" db="EMBL/GenBank/DDBJ databases">
        <title>Colletotrichum kahawae CIFC_Que2 genome sequencing and assembly.</title>
        <authorList>
            <person name="Baroncelli R."/>
        </authorList>
    </citation>
    <scope>NUCLEOTIDE SEQUENCE</scope>
    <source>
        <strain evidence="2">CIFC_Que2</strain>
    </source>
</reference>
<organism evidence="2 3">
    <name type="scientific">Colletotrichum kahawae</name>
    <name type="common">Coffee berry disease fungus</name>
    <dbReference type="NCBI Taxonomy" id="34407"/>
    <lineage>
        <taxon>Eukaryota</taxon>
        <taxon>Fungi</taxon>
        <taxon>Dikarya</taxon>
        <taxon>Ascomycota</taxon>
        <taxon>Pezizomycotina</taxon>
        <taxon>Sordariomycetes</taxon>
        <taxon>Hypocreomycetidae</taxon>
        <taxon>Glomerellales</taxon>
        <taxon>Glomerellaceae</taxon>
        <taxon>Colletotrichum</taxon>
        <taxon>Colletotrichum gloeosporioides species complex</taxon>
    </lineage>
</organism>
<comment type="caution">
    <text evidence="2">The sequence shown here is derived from an EMBL/GenBank/DDBJ whole genome shotgun (WGS) entry which is preliminary data.</text>
</comment>
<feature type="region of interest" description="Disordered" evidence="1">
    <location>
        <begin position="291"/>
        <end position="326"/>
    </location>
</feature>
<proteinExistence type="predicted"/>
<evidence type="ECO:0000313" key="3">
    <source>
        <dbReference type="Proteomes" id="UP001281614"/>
    </source>
</evidence>
<feature type="compositionally biased region" description="Basic and acidic residues" evidence="1">
    <location>
        <begin position="237"/>
        <end position="251"/>
    </location>
</feature>
<dbReference type="EMBL" id="VYYT01000334">
    <property type="protein sequence ID" value="KAK2741643.1"/>
    <property type="molecule type" value="Genomic_DNA"/>
</dbReference>
<protein>
    <submittedName>
        <fullName evidence="2">Uncharacterized protein</fullName>
    </submittedName>
</protein>